<dbReference type="EMBL" id="CAJOBI010360880">
    <property type="protein sequence ID" value="CAF5226109.1"/>
    <property type="molecule type" value="Genomic_DNA"/>
</dbReference>
<feature type="non-terminal residue" evidence="1">
    <location>
        <position position="14"/>
    </location>
</feature>
<name>A0A8S3K641_9BILA</name>
<protein>
    <submittedName>
        <fullName evidence="1">Uncharacterized protein</fullName>
    </submittedName>
</protein>
<dbReference type="Proteomes" id="UP000676336">
    <property type="component" value="Unassembled WGS sequence"/>
</dbReference>
<evidence type="ECO:0000313" key="1">
    <source>
        <dbReference type="EMBL" id="CAF5226109.1"/>
    </source>
</evidence>
<sequence length="14" mass="1693">MKSNSNRVSEIWLE</sequence>
<proteinExistence type="predicted"/>
<evidence type="ECO:0000313" key="2">
    <source>
        <dbReference type="Proteomes" id="UP000676336"/>
    </source>
</evidence>
<organism evidence="1 2">
    <name type="scientific">Rotaria magnacalcarata</name>
    <dbReference type="NCBI Taxonomy" id="392030"/>
    <lineage>
        <taxon>Eukaryota</taxon>
        <taxon>Metazoa</taxon>
        <taxon>Spiralia</taxon>
        <taxon>Gnathifera</taxon>
        <taxon>Rotifera</taxon>
        <taxon>Eurotatoria</taxon>
        <taxon>Bdelloidea</taxon>
        <taxon>Philodinida</taxon>
        <taxon>Philodinidae</taxon>
        <taxon>Rotaria</taxon>
    </lineage>
</organism>
<reference evidence="1" key="1">
    <citation type="submission" date="2021-02" db="EMBL/GenBank/DDBJ databases">
        <authorList>
            <person name="Nowell W R."/>
        </authorList>
    </citation>
    <scope>NUCLEOTIDE SEQUENCE</scope>
</reference>
<gene>
    <name evidence="1" type="ORF">SMN809_LOCUS84635</name>
</gene>
<accession>A0A8S3K641</accession>
<comment type="caution">
    <text evidence="1">The sequence shown here is derived from an EMBL/GenBank/DDBJ whole genome shotgun (WGS) entry which is preliminary data.</text>
</comment>